<evidence type="ECO:0000313" key="2">
    <source>
        <dbReference type="Proteomes" id="UP000320300"/>
    </source>
</evidence>
<evidence type="ECO:0000313" key="1">
    <source>
        <dbReference type="EMBL" id="SMO73212.1"/>
    </source>
</evidence>
<organism evidence="1 2">
    <name type="scientific">Pedobacter westerhofensis</name>
    <dbReference type="NCBI Taxonomy" id="425512"/>
    <lineage>
        <taxon>Bacteria</taxon>
        <taxon>Pseudomonadati</taxon>
        <taxon>Bacteroidota</taxon>
        <taxon>Sphingobacteriia</taxon>
        <taxon>Sphingobacteriales</taxon>
        <taxon>Sphingobacteriaceae</taxon>
        <taxon>Pedobacter</taxon>
    </lineage>
</organism>
<protein>
    <submittedName>
        <fullName evidence="1">Uncharacterized protein</fullName>
    </submittedName>
</protein>
<dbReference type="RefSeq" id="WP_142528556.1">
    <property type="nucleotide sequence ID" value="NZ_CBCSJO010000006.1"/>
</dbReference>
<keyword evidence="2" id="KW-1185">Reference proteome</keyword>
<proteinExistence type="predicted"/>
<accession>A0A521DNN5</accession>
<dbReference type="OrthoDB" id="9860061at2"/>
<dbReference type="AlphaFoldDB" id="A0A521DNN5"/>
<sequence length="188" mass="21761">MAPNEIKLYITITEKFMAEAGYAVRDSWKGWDNENLDDLHAHNALDGPRMLSIDAIPDDNLAKASHESSYTLPGYKHLSYNNYKIELPETYFSTRINVLIHELVHFLQQISEGDPSYIKSTGKNYPEYISQRCETESHFIQLIFLSRHEPHLVPEECQAEFQQKMEQAMKDPTLRISTIAWASEKDII</sequence>
<name>A0A521DNN5_9SPHI</name>
<gene>
    <name evidence="1" type="ORF">SAMN06265348_10630</name>
</gene>
<reference evidence="1 2" key="1">
    <citation type="submission" date="2017-05" db="EMBL/GenBank/DDBJ databases">
        <authorList>
            <person name="Varghese N."/>
            <person name="Submissions S."/>
        </authorList>
    </citation>
    <scope>NUCLEOTIDE SEQUENCE [LARGE SCALE GENOMIC DNA]</scope>
    <source>
        <strain evidence="1 2">DSM 19036</strain>
    </source>
</reference>
<dbReference type="EMBL" id="FXTN01000006">
    <property type="protein sequence ID" value="SMO73212.1"/>
    <property type="molecule type" value="Genomic_DNA"/>
</dbReference>
<dbReference type="Proteomes" id="UP000320300">
    <property type="component" value="Unassembled WGS sequence"/>
</dbReference>